<organism evidence="1 2">
    <name type="scientific">Pluteus cervinus</name>
    <dbReference type="NCBI Taxonomy" id="181527"/>
    <lineage>
        <taxon>Eukaryota</taxon>
        <taxon>Fungi</taxon>
        <taxon>Dikarya</taxon>
        <taxon>Basidiomycota</taxon>
        <taxon>Agaricomycotina</taxon>
        <taxon>Agaricomycetes</taxon>
        <taxon>Agaricomycetidae</taxon>
        <taxon>Agaricales</taxon>
        <taxon>Pluteineae</taxon>
        <taxon>Pluteaceae</taxon>
        <taxon>Pluteus</taxon>
    </lineage>
</organism>
<name>A0ACD3A5K5_9AGAR</name>
<evidence type="ECO:0000313" key="1">
    <source>
        <dbReference type="EMBL" id="TFK60939.1"/>
    </source>
</evidence>
<accession>A0ACD3A5K5</accession>
<dbReference type="Proteomes" id="UP000308600">
    <property type="component" value="Unassembled WGS sequence"/>
</dbReference>
<proteinExistence type="predicted"/>
<feature type="non-terminal residue" evidence="1">
    <location>
        <position position="74"/>
    </location>
</feature>
<keyword evidence="2" id="KW-1185">Reference proteome</keyword>
<reference evidence="1 2" key="1">
    <citation type="journal article" date="2019" name="Nat. Ecol. Evol.">
        <title>Megaphylogeny resolves global patterns of mushroom evolution.</title>
        <authorList>
            <person name="Varga T."/>
            <person name="Krizsan K."/>
            <person name="Foldi C."/>
            <person name="Dima B."/>
            <person name="Sanchez-Garcia M."/>
            <person name="Sanchez-Ramirez S."/>
            <person name="Szollosi G.J."/>
            <person name="Szarkandi J.G."/>
            <person name="Papp V."/>
            <person name="Albert L."/>
            <person name="Andreopoulos W."/>
            <person name="Angelini C."/>
            <person name="Antonin V."/>
            <person name="Barry K.W."/>
            <person name="Bougher N.L."/>
            <person name="Buchanan P."/>
            <person name="Buyck B."/>
            <person name="Bense V."/>
            <person name="Catcheside P."/>
            <person name="Chovatia M."/>
            <person name="Cooper J."/>
            <person name="Damon W."/>
            <person name="Desjardin D."/>
            <person name="Finy P."/>
            <person name="Geml J."/>
            <person name="Haridas S."/>
            <person name="Hughes K."/>
            <person name="Justo A."/>
            <person name="Karasinski D."/>
            <person name="Kautmanova I."/>
            <person name="Kiss B."/>
            <person name="Kocsube S."/>
            <person name="Kotiranta H."/>
            <person name="LaButti K.M."/>
            <person name="Lechner B.E."/>
            <person name="Liimatainen K."/>
            <person name="Lipzen A."/>
            <person name="Lukacs Z."/>
            <person name="Mihaltcheva S."/>
            <person name="Morgado L.N."/>
            <person name="Niskanen T."/>
            <person name="Noordeloos M.E."/>
            <person name="Ohm R.A."/>
            <person name="Ortiz-Santana B."/>
            <person name="Ovrebo C."/>
            <person name="Racz N."/>
            <person name="Riley R."/>
            <person name="Savchenko A."/>
            <person name="Shiryaev A."/>
            <person name="Soop K."/>
            <person name="Spirin V."/>
            <person name="Szebenyi C."/>
            <person name="Tomsovsky M."/>
            <person name="Tulloss R.E."/>
            <person name="Uehling J."/>
            <person name="Grigoriev I.V."/>
            <person name="Vagvolgyi C."/>
            <person name="Papp T."/>
            <person name="Martin F.M."/>
            <person name="Miettinen O."/>
            <person name="Hibbett D.S."/>
            <person name="Nagy L.G."/>
        </authorList>
    </citation>
    <scope>NUCLEOTIDE SEQUENCE [LARGE SCALE GENOMIC DNA]</scope>
    <source>
        <strain evidence="1 2">NL-1719</strain>
    </source>
</reference>
<gene>
    <name evidence="1" type="ORF">BDN72DRAFT_850152</name>
</gene>
<dbReference type="EMBL" id="ML208714">
    <property type="protein sequence ID" value="TFK60939.1"/>
    <property type="molecule type" value="Genomic_DNA"/>
</dbReference>
<protein>
    <submittedName>
        <fullName evidence="1">EF-hand</fullName>
    </submittedName>
</protein>
<sequence>MPEEEPQLSVEVIKAAFQVLDRDGDGMISKEELRLELKRIDQEATEQELNDMMKEADGDGDGYLNLEEFIKIMS</sequence>
<evidence type="ECO:0000313" key="2">
    <source>
        <dbReference type="Proteomes" id="UP000308600"/>
    </source>
</evidence>